<dbReference type="InterPro" id="IPR029226">
    <property type="entry name" value="Ecp2-like"/>
</dbReference>
<sequence>MKIPTFALLAPLLAATYAAADSINDCGDSSFDNNSSGGSPEVSDCQQIAANIAGGGSWTLDGSSVQRQLVQYGTCAFGAWATGLTYIGNADIIGLIDDSISQFEWNGLVGASGEMDCQYGPSRTYWAIYHT</sequence>
<name>A0ABR4I1V4_9EURO</name>
<keyword evidence="4" id="KW-1185">Reference proteome</keyword>
<dbReference type="Pfam" id="PF14856">
    <property type="entry name" value="Hce2"/>
    <property type="match status" value="1"/>
</dbReference>
<dbReference type="EMBL" id="JBFXLS010000066">
    <property type="protein sequence ID" value="KAL2820977.1"/>
    <property type="molecule type" value="Genomic_DNA"/>
</dbReference>
<reference evidence="3 4" key="1">
    <citation type="submission" date="2024-07" db="EMBL/GenBank/DDBJ databases">
        <title>Section-level genome sequencing and comparative genomics of Aspergillus sections Usti and Cavernicolus.</title>
        <authorList>
            <consortium name="Lawrence Berkeley National Laboratory"/>
            <person name="Nybo J.L."/>
            <person name="Vesth T.C."/>
            <person name="Theobald S."/>
            <person name="Frisvad J.C."/>
            <person name="Larsen T.O."/>
            <person name="Kjaerboelling I."/>
            <person name="Rothschild-Mancinelli K."/>
            <person name="Lyhne E.K."/>
            <person name="Kogle M.E."/>
            <person name="Barry K."/>
            <person name="Clum A."/>
            <person name="Na H."/>
            <person name="Ledsgaard L."/>
            <person name="Lin J."/>
            <person name="Lipzen A."/>
            <person name="Kuo A."/>
            <person name="Riley R."/>
            <person name="Mondo S."/>
            <person name="LaButti K."/>
            <person name="Haridas S."/>
            <person name="Pangalinan J."/>
            <person name="Salamov A.A."/>
            <person name="Simmons B.A."/>
            <person name="Magnuson J.K."/>
            <person name="Chen J."/>
            <person name="Drula E."/>
            <person name="Henrissat B."/>
            <person name="Wiebenga A."/>
            <person name="Lubbers R.J."/>
            <person name="Gomes A.C."/>
            <person name="Makela M.R."/>
            <person name="Stajich J."/>
            <person name="Grigoriev I.V."/>
            <person name="Mortensen U.H."/>
            <person name="De vries R.P."/>
            <person name="Baker S.E."/>
            <person name="Andersen M.R."/>
        </authorList>
    </citation>
    <scope>NUCLEOTIDE SEQUENCE [LARGE SCALE GENOMIC DNA]</scope>
    <source>
        <strain evidence="3 4">CBS 600.67</strain>
    </source>
</reference>
<accession>A0ABR4I1V4</accession>
<keyword evidence="1" id="KW-0732">Signal</keyword>
<evidence type="ECO:0000313" key="4">
    <source>
        <dbReference type="Proteomes" id="UP001610335"/>
    </source>
</evidence>
<dbReference type="Proteomes" id="UP001610335">
    <property type="component" value="Unassembled WGS sequence"/>
</dbReference>
<proteinExistence type="predicted"/>
<protein>
    <submittedName>
        <fullName evidence="3">Necrosis-inducing factor-domain-containing protein</fullName>
    </submittedName>
</protein>
<evidence type="ECO:0000259" key="2">
    <source>
        <dbReference type="Pfam" id="PF14856"/>
    </source>
</evidence>
<feature type="signal peptide" evidence="1">
    <location>
        <begin position="1"/>
        <end position="20"/>
    </location>
</feature>
<evidence type="ECO:0000313" key="3">
    <source>
        <dbReference type="EMBL" id="KAL2820977.1"/>
    </source>
</evidence>
<organism evidence="3 4">
    <name type="scientific">Aspergillus cavernicola</name>
    <dbReference type="NCBI Taxonomy" id="176166"/>
    <lineage>
        <taxon>Eukaryota</taxon>
        <taxon>Fungi</taxon>
        <taxon>Dikarya</taxon>
        <taxon>Ascomycota</taxon>
        <taxon>Pezizomycotina</taxon>
        <taxon>Eurotiomycetes</taxon>
        <taxon>Eurotiomycetidae</taxon>
        <taxon>Eurotiales</taxon>
        <taxon>Aspergillaceae</taxon>
        <taxon>Aspergillus</taxon>
        <taxon>Aspergillus subgen. Nidulantes</taxon>
    </lineage>
</organism>
<feature type="chain" id="PRO_5047404754" evidence="1">
    <location>
        <begin position="21"/>
        <end position="131"/>
    </location>
</feature>
<feature type="domain" description="Ecp2 effector protein-like" evidence="2">
    <location>
        <begin position="25"/>
        <end position="117"/>
    </location>
</feature>
<comment type="caution">
    <text evidence="3">The sequence shown here is derived from an EMBL/GenBank/DDBJ whole genome shotgun (WGS) entry which is preliminary data.</text>
</comment>
<evidence type="ECO:0000256" key="1">
    <source>
        <dbReference type="SAM" id="SignalP"/>
    </source>
</evidence>
<gene>
    <name evidence="3" type="ORF">BDW59DRAFT_181316</name>
</gene>